<dbReference type="GO" id="GO:0032993">
    <property type="term" value="C:protein-DNA complex"/>
    <property type="evidence" value="ECO:0007669"/>
    <property type="project" value="TreeGrafter"/>
</dbReference>
<dbReference type="SUPFAM" id="SSF46785">
    <property type="entry name" value="Winged helix' DNA-binding domain"/>
    <property type="match status" value="1"/>
</dbReference>
<evidence type="ECO:0000259" key="5">
    <source>
        <dbReference type="PROSITE" id="PS50931"/>
    </source>
</evidence>
<evidence type="ECO:0000256" key="2">
    <source>
        <dbReference type="ARBA" id="ARBA00023015"/>
    </source>
</evidence>
<comment type="similarity">
    <text evidence="1">Belongs to the LysR transcriptional regulatory family.</text>
</comment>
<dbReference type="PANTHER" id="PTHR30346">
    <property type="entry name" value="TRANSCRIPTIONAL DUAL REGULATOR HCAR-RELATED"/>
    <property type="match status" value="1"/>
</dbReference>
<reference evidence="6 7" key="1">
    <citation type="submission" date="2020-04" db="EMBL/GenBank/DDBJ databases">
        <title>Usitatibacter rugosus gen. nov., sp. nov. and Usitatibacter palustris sp. nov., novel members of Usitatibacteraceae fam. nov. within the order Nitrosomonadales isolated from soil.</title>
        <authorList>
            <person name="Huber K.J."/>
            <person name="Neumann-Schaal M."/>
            <person name="Geppert A."/>
            <person name="Luckner M."/>
            <person name="Wanner G."/>
            <person name="Overmann J."/>
        </authorList>
    </citation>
    <scope>NUCLEOTIDE SEQUENCE [LARGE SCALE GENOMIC DNA]</scope>
    <source>
        <strain evidence="6 7">0125_3</strain>
    </source>
</reference>
<evidence type="ECO:0000256" key="4">
    <source>
        <dbReference type="ARBA" id="ARBA00023163"/>
    </source>
</evidence>
<dbReference type="Pfam" id="PF00126">
    <property type="entry name" value="HTH_1"/>
    <property type="match status" value="1"/>
</dbReference>
<keyword evidence="3" id="KW-0238">DNA-binding</keyword>
<dbReference type="EMBL" id="CP053069">
    <property type="protein sequence ID" value="QJR12892.1"/>
    <property type="molecule type" value="Genomic_DNA"/>
</dbReference>
<sequence>MNAASKRNLHRLRLSQLQLVCLLSETGSMRTASERLHLSAPALSKSLREVESMAGASLFERSAQGMKPTASGEAFIRHARGILQRVPALGETANAQGIGVRTTFRLGTAPFIAWKMLPPALLEMAGHADLPRFHLVESRIVPLAEQLVNGELDAVLTLFTPEAIEVFGNTALALEQVRSERLFVVTAKGDRDAGRGATWKKLANREWILPPASYTARILVQRAYLAAGLLPPEPHIESIDIPAMLALVKAGLGITPAFESTVREDLAAGTLRRVRMEEELPAVPIGLAYRKAASDASTITALRDALKHTSKGEKP</sequence>
<dbReference type="InterPro" id="IPR000847">
    <property type="entry name" value="LysR_HTH_N"/>
</dbReference>
<evidence type="ECO:0000313" key="6">
    <source>
        <dbReference type="EMBL" id="QJR12892.1"/>
    </source>
</evidence>
<dbReference type="InterPro" id="IPR036390">
    <property type="entry name" value="WH_DNA-bd_sf"/>
</dbReference>
<dbReference type="PANTHER" id="PTHR30346:SF9">
    <property type="entry name" value="LYSR FAMILY TRANSCRIPTIONAL REGULATOR"/>
    <property type="match status" value="1"/>
</dbReference>
<evidence type="ECO:0000313" key="7">
    <source>
        <dbReference type="Proteomes" id="UP000501534"/>
    </source>
</evidence>
<organism evidence="6 7">
    <name type="scientific">Usitatibacter rugosus</name>
    <dbReference type="NCBI Taxonomy" id="2732067"/>
    <lineage>
        <taxon>Bacteria</taxon>
        <taxon>Pseudomonadati</taxon>
        <taxon>Pseudomonadota</taxon>
        <taxon>Betaproteobacteria</taxon>
        <taxon>Nitrosomonadales</taxon>
        <taxon>Usitatibacteraceae</taxon>
        <taxon>Usitatibacter</taxon>
    </lineage>
</organism>
<keyword evidence="7" id="KW-1185">Reference proteome</keyword>
<dbReference type="GO" id="GO:0003700">
    <property type="term" value="F:DNA-binding transcription factor activity"/>
    <property type="evidence" value="ECO:0007669"/>
    <property type="project" value="InterPro"/>
</dbReference>
<dbReference type="InterPro" id="IPR005119">
    <property type="entry name" value="LysR_subst-bd"/>
</dbReference>
<gene>
    <name evidence="6" type="primary">gbpR</name>
    <name evidence="6" type="ORF">DSM104443_03986</name>
</gene>
<accession>A0A6M4H0N2</accession>
<evidence type="ECO:0000256" key="3">
    <source>
        <dbReference type="ARBA" id="ARBA00023125"/>
    </source>
</evidence>
<dbReference type="Proteomes" id="UP000501534">
    <property type="component" value="Chromosome"/>
</dbReference>
<dbReference type="PROSITE" id="PS50931">
    <property type="entry name" value="HTH_LYSR"/>
    <property type="match status" value="1"/>
</dbReference>
<protein>
    <submittedName>
        <fullName evidence="6">HTH-type transcriptional regulator GbpR</fullName>
    </submittedName>
</protein>
<dbReference type="InterPro" id="IPR036388">
    <property type="entry name" value="WH-like_DNA-bd_sf"/>
</dbReference>
<dbReference type="AlphaFoldDB" id="A0A6M4H0N2"/>
<dbReference type="GO" id="GO:0003677">
    <property type="term" value="F:DNA binding"/>
    <property type="evidence" value="ECO:0007669"/>
    <property type="project" value="UniProtKB-KW"/>
</dbReference>
<feature type="domain" description="HTH lysR-type" evidence="5">
    <location>
        <begin position="12"/>
        <end position="69"/>
    </location>
</feature>
<dbReference type="Pfam" id="PF03466">
    <property type="entry name" value="LysR_substrate"/>
    <property type="match status" value="1"/>
</dbReference>
<keyword evidence="4" id="KW-0804">Transcription</keyword>
<evidence type="ECO:0000256" key="1">
    <source>
        <dbReference type="ARBA" id="ARBA00009437"/>
    </source>
</evidence>
<dbReference type="CDD" id="cd05466">
    <property type="entry name" value="PBP2_LTTR_substrate"/>
    <property type="match status" value="1"/>
</dbReference>
<dbReference type="SUPFAM" id="SSF53850">
    <property type="entry name" value="Periplasmic binding protein-like II"/>
    <property type="match status" value="1"/>
</dbReference>
<dbReference type="Gene3D" id="1.10.10.10">
    <property type="entry name" value="Winged helix-like DNA-binding domain superfamily/Winged helix DNA-binding domain"/>
    <property type="match status" value="1"/>
</dbReference>
<dbReference type="KEGG" id="uru:DSM104443_03986"/>
<proteinExistence type="inferred from homology"/>
<keyword evidence="2" id="KW-0805">Transcription regulation</keyword>
<name>A0A6M4H0N2_9PROT</name>
<dbReference type="Gene3D" id="3.40.190.10">
    <property type="entry name" value="Periplasmic binding protein-like II"/>
    <property type="match status" value="2"/>
</dbReference>